<evidence type="ECO:0000256" key="4">
    <source>
        <dbReference type="ARBA" id="ARBA00020268"/>
    </source>
</evidence>
<keyword evidence="10" id="KW-0406">Ion transport</keyword>
<dbReference type="InterPro" id="IPR048279">
    <property type="entry name" value="MdtK-like"/>
</dbReference>
<evidence type="ECO:0000256" key="10">
    <source>
        <dbReference type="ARBA" id="ARBA00023065"/>
    </source>
</evidence>
<dbReference type="InterPro" id="IPR050222">
    <property type="entry name" value="MATE_MdtK"/>
</dbReference>
<dbReference type="Pfam" id="PF01554">
    <property type="entry name" value="MatE"/>
    <property type="match status" value="2"/>
</dbReference>
<feature type="transmembrane region" description="Helical" evidence="13">
    <location>
        <begin position="244"/>
        <end position="266"/>
    </location>
</feature>
<accession>A0A1H0EUX9</accession>
<evidence type="ECO:0000256" key="9">
    <source>
        <dbReference type="ARBA" id="ARBA00022989"/>
    </source>
</evidence>
<dbReference type="PIRSF" id="PIRSF006603">
    <property type="entry name" value="DinF"/>
    <property type="match status" value="1"/>
</dbReference>
<dbReference type="AlphaFoldDB" id="A0A1H0EUX9"/>
<feature type="transmembrane region" description="Helical" evidence="13">
    <location>
        <begin position="360"/>
        <end position="380"/>
    </location>
</feature>
<evidence type="ECO:0000256" key="11">
    <source>
        <dbReference type="ARBA" id="ARBA00023136"/>
    </source>
</evidence>
<gene>
    <name evidence="14" type="ORF">SAMN05216498_0076</name>
</gene>
<evidence type="ECO:0000256" key="7">
    <source>
        <dbReference type="ARBA" id="ARBA00022475"/>
    </source>
</evidence>
<feature type="transmembrane region" description="Helical" evidence="13">
    <location>
        <begin position="95"/>
        <end position="117"/>
    </location>
</feature>
<keyword evidence="9 13" id="KW-1133">Transmembrane helix</keyword>
<evidence type="ECO:0000256" key="2">
    <source>
        <dbReference type="ARBA" id="ARBA00004651"/>
    </source>
</evidence>
<feature type="transmembrane region" description="Helical" evidence="13">
    <location>
        <begin position="286"/>
        <end position="308"/>
    </location>
</feature>
<dbReference type="NCBIfam" id="TIGR00797">
    <property type="entry name" value="matE"/>
    <property type="match status" value="1"/>
</dbReference>
<feature type="transmembrane region" description="Helical" evidence="13">
    <location>
        <begin position="320"/>
        <end position="340"/>
    </location>
</feature>
<comment type="subcellular location">
    <subcellularLocation>
        <location evidence="2">Cell membrane</location>
        <topology evidence="2">Multi-pass membrane protein</topology>
    </subcellularLocation>
</comment>
<keyword evidence="11 13" id="KW-0472">Membrane</keyword>
<keyword evidence="7" id="KW-1003">Cell membrane</keyword>
<dbReference type="PANTHER" id="PTHR43298:SF2">
    <property type="entry name" value="FMN_FAD EXPORTER YEEO-RELATED"/>
    <property type="match status" value="1"/>
</dbReference>
<reference evidence="14 15" key="1">
    <citation type="submission" date="2016-10" db="EMBL/GenBank/DDBJ databases">
        <authorList>
            <person name="de Groot N.N."/>
        </authorList>
    </citation>
    <scope>NUCLEOTIDE SEQUENCE [LARGE SCALE GENOMIC DNA]</scope>
    <source>
        <strain evidence="14 15">CGMCC 1.3442</strain>
    </source>
</reference>
<feature type="transmembrane region" description="Helical" evidence="13">
    <location>
        <begin position="392"/>
        <end position="412"/>
    </location>
</feature>
<dbReference type="GO" id="GO:0015297">
    <property type="term" value="F:antiporter activity"/>
    <property type="evidence" value="ECO:0007669"/>
    <property type="project" value="UniProtKB-KW"/>
</dbReference>
<feature type="transmembrane region" description="Helical" evidence="13">
    <location>
        <begin position="51"/>
        <end position="75"/>
    </location>
</feature>
<evidence type="ECO:0000313" key="15">
    <source>
        <dbReference type="Proteomes" id="UP000199334"/>
    </source>
</evidence>
<sequence length="459" mass="50103">MYETQSIYEKVILFIKILLPILVTQVGLYMMNFFDTVMAGRAGADDLAGVAIGSSIWVPVLTGVTGILMAIPPIVSQLLGANAQDKITHVVRQGVYLSIAIAIVIFIIGIVVLTPILEALSLEPEVRRIAKYYLVSLGVGMVPLFVFNLLRSFIDALGQTKISMLIILLALPLNVFFNYIFIFGNFGVPSYGGIGAGIASAVTYFILSLITIVLIQKLAPFKGYIIFNQWEKTDFKAWKEQLKIGIPIGFTIFFETSIFAAVTLLISVYDTETIAAHQSAINFATLFYMLPLAIAMALTIAVGFEVGAKRFREATTYTKIGISSGILLALFSGILIFLFRENVASLYSNDPKVNSLMQHFLIYAIFYQLSDGIGTPIQGVLRGYKDVNATSFIALVSFWVIGLPTGYITANFTALGPYGYWVGLISGLGFGAIALSIRLKMITKRTHRAGAEHISSIGE</sequence>
<evidence type="ECO:0000256" key="1">
    <source>
        <dbReference type="ARBA" id="ARBA00003408"/>
    </source>
</evidence>
<evidence type="ECO:0000256" key="12">
    <source>
        <dbReference type="ARBA" id="ARBA00031636"/>
    </source>
</evidence>
<dbReference type="Proteomes" id="UP000199334">
    <property type="component" value="Unassembled WGS sequence"/>
</dbReference>
<dbReference type="STRING" id="237069.SAMN05216498_0076"/>
<dbReference type="RefSeq" id="WP_093857637.1">
    <property type="nucleotide sequence ID" value="NZ_BJVZ01000007.1"/>
</dbReference>
<dbReference type="GO" id="GO:0005886">
    <property type="term" value="C:plasma membrane"/>
    <property type="evidence" value="ECO:0007669"/>
    <property type="project" value="UniProtKB-SubCell"/>
</dbReference>
<evidence type="ECO:0000256" key="6">
    <source>
        <dbReference type="ARBA" id="ARBA00022449"/>
    </source>
</evidence>
<dbReference type="PANTHER" id="PTHR43298">
    <property type="entry name" value="MULTIDRUG RESISTANCE PROTEIN NORM-RELATED"/>
    <property type="match status" value="1"/>
</dbReference>
<name>A0A1H0EUX9_9BACI</name>
<feature type="transmembrane region" description="Helical" evidence="13">
    <location>
        <begin position="12"/>
        <end position="31"/>
    </location>
</feature>
<comment type="similarity">
    <text evidence="3">Belongs to the multi antimicrobial extrusion (MATE) (TC 2.A.66.1) family.</text>
</comment>
<dbReference type="EMBL" id="FNIG01000010">
    <property type="protein sequence ID" value="SDN86237.1"/>
    <property type="molecule type" value="Genomic_DNA"/>
</dbReference>
<dbReference type="OrthoDB" id="9780160at2"/>
<protein>
    <recommendedName>
        <fullName evidence="4">Probable multidrug resistance protein NorM</fullName>
    </recommendedName>
    <alternativeName>
        <fullName evidence="12">Multidrug-efflux transporter</fullName>
    </alternativeName>
</protein>
<dbReference type="GO" id="GO:0042910">
    <property type="term" value="F:xenobiotic transmembrane transporter activity"/>
    <property type="evidence" value="ECO:0007669"/>
    <property type="project" value="InterPro"/>
</dbReference>
<evidence type="ECO:0000256" key="3">
    <source>
        <dbReference type="ARBA" id="ARBA00010199"/>
    </source>
</evidence>
<dbReference type="InterPro" id="IPR002528">
    <property type="entry name" value="MATE_fam"/>
</dbReference>
<organism evidence="14 15">
    <name type="scientific">Tenuibacillus multivorans</name>
    <dbReference type="NCBI Taxonomy" id="237069"/>
    <lineage>
        <taxon>Bacteria</taxon>
        <taxon>Bacillati</taxon>
        <taxon>Bacillota</taxon>
        <taxon>Bacilli</taxon>
        <taxon>Bacillales</taxon>
        <taxon>Bacillaceae</taxon>
        <taxon>Tenuibacillus</taxon>
    </lineage>
</organism>
<evidence type="ECO:0000256" key="13">
    <source>
        <dbReference type="SAM" id="Phobius"/>
    </source>
</evidence>
<evidence type="ECO:0000256" key="8">
    <source>
        <dbReference type="ARBA" id="ARBA00022692"/>
    </source>
</evidence>
<proteinExistence type="inferred from homology"/>
<evidence type="ECO:0000256" key="5">
    <source>
        <dbReference type="ARBA" id="ARBA00022448"/>
    </source>
</evidence>
<keyword evidence="5" id="KW-0813">Transport</keyword>
<feature type="transmembrane region" description="Helical" evidence="13">
    <location>
        <begin position="162"/>
        <end position="182"/>
    </location>
</feature>
<feature type="transmembrane region" description="Helical" evidence="13">
    <location>
        <begin position="129"/>
        <end position="150"/>
    </location>
</feature>
<keyword evidence="15" id="KW-1185">Reference proteome</keyword>
<comment type="function">
    <text evidence="1">Multidrug efflux pump.</text>
</comment>
<evidence type="ECO:0000313" key="14">
    <source>
        <dbReference type="EMBL" id="SDN86237.1"/>
    </source>
</evidence>
<feature type="transmembrane region" description="Helical" evidence="13">
    <location>
        <begin position="194"/>
        <end position="215"/>
    </location>
</feature>
<feature type="transmembrane region" description="Helical" evidence="13">
    <location>
        <begin position="418"/>
        <end position="439"/>
    </location>
</feature>
<dbReference type="CDD" id="cd13131">
    <property type="entry name" value="MATE_NorM_like"/>
    <property type="match status" value="1"/>
</dbReference>
<dbReference type="GO" id="GO:0006811">
    <property type="term" value="P:monoatomic ion transport"/>
    <property type="evidence" value="ECO:0007669"/>
    <property type="project" value="UniProtKB-KW"/>
</dbReference>
<keyword evidence="6" id="KW-0050">Antiport</keyword>
<keyword evidence="8 13" id="KW-0812">Transmembrane</keyword>